<evidence type="ECO:0000313" key="6">
    <source>
        <dbReference type="EMBL" id="ABC81807.1"/>
    </source>
</evidence>
<feature type="compositionally biased region" description="Acidic residues" evidence="2">
    <location>
        <begin position="1869"/>
        <end position="1893"/>
    </location>
</feature>
<dbReference type="Pfam" id="PF01835">
    <property type="entry name" value="MG2"/>
    <property type="match status" value="1"/>
</dbReference>
<feature type="domain" description="Alpha-2-macroglobulin" evidence="5">
    <location>
        <begin position="1222"/>
        <end position="1312"/>
    </location>
</feature>
<sequence length="1974" mass="209966">MLRKPLAAAAALLAAVALTACGRGCRPAPAPEGVALSPLPEPPPLVIPEGATAAAGELAVVAARPVGPAEGEVRPAITFSRPVVALGAADPAHDPAAGITISPPVEGEWRWLGSATVELVPRALLPLATRFTVTVPAGLRAVDGAALAAPYAFTFETPRPVVQRLLPREGYGWLAPREPVSLVLDQPVKDLAAHLRVKVGGEDGWPYALKAIPVADEKPAGPGRRLPPPDPSARTGRDRRVRYELTPQRPYPLDTPVELRIEGELAGAEGPLTLEGAPRFALRTYGPLRVAAVEPCWWGGERCPRGPVRIRTTNPVDRATLAAAVTITPSVRIDWDDVEVSGPDASGAEVILPAAFAPGTRYRIAIGPALRDVFGQAPAERFERTFDTSDLEPELDAGDELALLEAGGDGALPVGATNLRTVEATLAPLDVPALARLLAKPDRTDLGGGPTVSRTLDVSGTRNAGRTVPLPVRELLAGRGTTLFAVRVVAPEIRVEQPWQRWRRERRIVGQLTDLAVHAKLGATRGVVWVTRLSDGQPVPGADVALHDRDGIERWRGRAGADGLADVPGLAEVIPPHGREPESPWATPFALVSARAGGDLGVTLSSWSGGLDPSAQDVPTDWDGTEPRPLGGVFADRGIYRPGEKVHLKGLVRTRALGRIGTPARGKAAVTVLSARGKEIWSGEAALTPFGTWSAEVPIPADAPLGAFEVRARVAAGKAVLPYHAGFRVEEYRAPQFQVDVTAPAREVTAGEPLRAEVLARYLFGGAMPKAAVRWTAARESIDFQPPGHPGFGFGPQTWWWDDEAPQRTADVVASGAGETGDTGHLAIDAGKAEATGGRTFAVTLEAEVTDVNRQRIAARAAVTVHPAAVYAGVRRRGAGFAEAGRPGELEVIAAAPDGAVRAGIAVDLVVKKREWRWIRKKGVGGRWVTESEVVEERAGGCALRTREEPVACAFTPPAPALYVAEATLKDAQGRTQVTRFPFYAAGAGWVSWQREDTGRIDLVPDRQGYQPGEVAKVLVKSPFPRAEAILTVEREGVRSARRVTLEGSATTLEVPIAEDDLPNVFVSVLLVRGRVAAADAGGAPGGPGADPGRPEVRVGYAKLSVERRAKRLQVALEPDRAEKRPREPVEVRVHVTDHAGKGAPAEVTVWAVDEGILRLTGYEPPDPVALVHPERGLSVRLGESLIHLVERARYGEKGRSPGGGGGGEGAGAGFRTRFETTVLFAPEVLTDAEGRATVRFTVPDNLTTWRIMAVAVSRGDRMGAGRSKVTVSKPLLALPALPRLARVGDRFEAGVVVHAPGAPAQEVEVRAEASGLVLDGPAVKKVRLDGAPREVRFAFRADAPGEAVLRFAAHGAAGQDGVEQRLPVRLAVEQEAVAVSGDTRDRRREALAPPAGARPDVGGLEVRLASTALAGFSEGMRQLVEYPYGCLEQLSSRLVPFIALRELQGRLGLRHLPGERAPSPPAWARAWLGDEVFRIQETDDPDEVVRRTVKAIERLQGPDGGYRYWPSSECSAPWASSYAVLALGRAAELGYPVDRAALSRGQKYLAGTVAAGRCTRCGGSCATPDDPTRVFALYALARTRAPKASFHAELVARRAALPLFSQAMLADALLVTGSRDEGRRVLQEVLNHVKESPTGAHLEEADPRTYAPLWSSDTRTTGIVLGTLASAMPDHPYVPKLAAWLAGVRRADGRFRNTQEAAFALLALSEVLRTREKDVPDFTARVSLAGAEVASARFAGRSAEAVRREVPMSRLPRGGGALDFARDGAAGVLYYGAVLRWAPAELPREPLERGIHVQRWIEPYDGQAGGGQVRAVAAGDLVRIRVRLGTSQERHHVAVSVPVPAGLEIVDTSLATTAAVPAAPAPEADGEDAEEGEGYAWESAEDLSEEEAGPPAGWAFRFWSPFNHQERRDDRLVLFADSLPPGLHVATFVARATTPGTFLLAPARAEEMYAPEVFGRSDAGTFEVRAGGR</sequence>
<dbReference type="Pfam" id="PF07703">
    <property type="entry name" value="A2M_BRD"/>
    <property type="match status" value="1"/>
</dbReference>
<dbReference type="InterPro" id="IPR051802">
    <property type="entry name" value="YfhM-like"/>
</dbReference>
<dbReference type="KEGG" id="ade:Adeh_2037"/>
<evidence type="ECO:0000256" key="3">
    <source>
        <dbReference type="SAM" id="SignalP"/>
    </source>
</evidence>
<dbReference type="PANTHER" id="PTHR40094">
    <property type="entry name" value="ALPHA-2-MACROGLOBULIN HOMOLOG"/>
    <property type="match status" value="1"/>
</dbReference>
<dbReference type="Gene3D" id="1.50.10.20">
    <property type="match status" value="1"/>
</dbReference>
<gene>
    <name evidence="6" type="ordered locus">Adeh_2037</name>
</gene>
<dbReference type="SMART" id="SM01359">
    <property type="entry name" value="A2M_N_2"/>
    <property type="match status" value="1"/>
</dbReference>
<feature type="chain" id="PRO_5004210149" evidence="3">
    <location>
        <begin position="21"/>
        <end position="1974"/>
    </location>
</feature>
<name>Q2IJH5_ANADE</name>
<dbReference type="SUPFAM" id="SSF48239">
    <property type="entry name" value="Terpenoid cyclases/Protein prenyltransferases"/>
    <property type="match status" value="1"/>
</dbReference>
<dbReference type="Pfam" id="PF17973">
    <property type="entry name" value="bMG10"/>
    <property type="match status" value="1"/>
</dbReference>
<proteinExistence type="inferred from homology"/>
<dbReference type="Gene3D" id="2.60.40.3710">
    <property type="match status" value="1"/>
</dbReference>
<organism evidence="6 7">
    <name type="scientific">Anaeromyxobacter dehalogenans (strain 2CP-C)</name>
    <dbReference type="NCBI Taxonomy" id="290397"/>
    <lineage>
        <taxon>Bacteria</taxon>
        <taxon>Pseudomonadati</taxon>
        <taxon>Myxococcota</taxon>
        <taxon>Myxococcia</taxon>
        <taxon>Myxococcales</taxon>
        <taxon>Cystobacterineae</taxon>
        <taxon>Anaeromyxobacteraceae</taxon>
        <taxon>Anaeromyxobacter</taxon>
    </lineage>
</organism>
<dbReference type="SMART" id="SM01419">
    <property type="entry name" value="Thiol-ester_cl"/>
    <property type="match status" value="1"/>
</dbReference>
<feature type="region of interest" description="Disordered" evidence="2">
    <location>
        <begin position="216"/>
        <end position="239"/>
    </location>
</feature>
<dbReference type="HOGENOM" id="CLU_002018_0_0_7"/>
<dbReference type="InterPro" id="IPR047565">
    <property type="entry name" value="Alpha-macroglob_thiol-ester_cl"/>
</dbReference>
<reference evidence="6 7" key="1">
    <citation type="submission" date="2006-01" db="EMBL/GenBank/DDBJ databases">
        <title>Complete sequence of Anaeromyxobacter dehalogenans 2CP-C.</title>
        <authorList>
            <consortium name="US DOE Joint Genome Institute"/>
            <person name="Copeland A."/>
            <person name="Lucas S."/>
            <person name="Lapidus A."/>
            <person name="Barry K."/>
            <person name="Detter J.C."/>
            <person name="Glavina T."/>
            <person name="Hammon N."/>
            <person name="Israni S."/>
            <person name="Pitluck S."/>
            <person name="Brettin T."/>
            <person name="Bruce D."/>
            <person name="Han C."/>
            <person name="Tapia R."/>
            <person name="Gilna P."/>
            <person name="Kiss H."/>
            <person name="Schmutz J."/>
            <person name="Larimer F."/>
            <person name="Land M."/>
            <person name="Kyrpides N."/>
            <person name="Anderson I."/>
            <person name="Sanford R.A."/>
            <person name="Ritalahti K.M."/>
            <person name="Thomas H.S."/>
            <person name="Kirby J.R."/>
            <person name="Zhulin I.B."/>
            <person name="Loeffler F.E."/>
            <person name="Richardson P."/>
        </authorList>
    </citation>
    <scope>NUCLEOTIDE SEQUENCE [LARGE SCALE GENOMIC DNA]</scope>
    <source>
        <strain evidence="6 7">2CP-C</strain>
    </source>
</reference>
<dbReference type="EMBL" id="CP000251">
    <property type="protein sequence ID" value="ABC81807.1"/>
    <property type="molecule type" value="Genomic_DNA"/>
</dbReference>
<accession>Q2IJH5</accession>
<dbReference type="InterPro" id="IPR001599">
    <property type="entry name" value="Macroglobln_a2"/>
</dbReference>
<dbReference type="InterPro" id="IPR011625">
    <property type="entry name" value="A2M_N_BRD"/>
</dbReference>
<dbReference type="OrthoDB" id="9767116at2"/>
<evidence type="ECO:0000259" key="5">
    <source>
        <dbReference type="SMART" id="SM01360"/>
    </source>
</evidence>
<dbReference type="Gene3D" id="2.60.40.1930">
    <property type="match status" value="1"/>
</dbReference>
<dbReference type="SMART" id="SM01360">
    <property type="entry name" value="A2M"/>
    <property type="match status" value="1"/>
</dbReference>
<keyword evidence="3" id="KW-0732">Signal</keyword>
<dbReference type="eggNOG" id="COG2373">
    <property type="taxonomic scope" value="Bacteria"/>
</dbReference>
<comment type="similarity">
    <text evidence="1">Belongs to the protease inhibitor I39 (alpha-2-macroglobulin) family. Bacterial alpha-2-macroglobulin subfamily.</text>
</comment>
<evidence type="ECO:0000256" key="1">
    <source>
        <dbReference type="ARBA" id="ARBA00010556"/>
    </source>
</evidence>
<dbReference type="PANTHER" id="PTHR40094:SF1">
    <property type="entry name" value="UBIQUITIN DOMAIN-CONTAINING PROTEIN"/>
    <property type="match status" value="1"/>
</dbReference>
<feature type="signal peptide" evidence="3">
    <location>
        <begin position="1"/>
        <end position="20"/>
    </location>
</feature>
<feature type="domain" description="Alpha-2-macroglobulin bait region" evidence="4">
    <location>
        <begin position="1001"/>
        <end position="1160"/>
    </location>
</feature>
<dbReference type="Gene3D" id="2.20.130.20">
    <property type="match status" value="1"/>
</dbReference>
<dbReference type="InterPro" id="IPR041246">
    <property type="entry name" value="Bact_MG10"/>
</dbReference>
<dbReference type="CDD" id="cd02891">
    <property type="entry name" value="A2M_like"/>
    <property type="match status" value="1"/>
</dbReference>
<dbReference type="PROSITE" id="PS51257">
    <property type="entry name" value="PROKAR_LIPOPROTEIN"/>
    <property type="match status" value="1"/>
</dbReference>
<evidence type="ECO:0000313" key="7">
    <source>
        <dbReference type="Proteomes" id="UP000001935"/>
    </source>
</evidence>
<dbReference type="RefSeq" id="WP_011421089.1">
    <property type="nucleotide sequence ID" value="NC_007760.1"/>
</dbReference>
<feature type="region of interest" description="Disordered" evidence="2">
    <location>
        <begin position="1861"/>
        <end position="1894"/>
    </location>
</feature>
<evidence type="ECO:0000256" key="2">
    <source>
        <dbReference type="SAM" id="MobiDB-lite"/>
    </source>
</evidence>
<dbReference type="InterPro" id="IPR008930">
    <property type="entry name" value="Terpenoid_cyclase/PrenylTrfase"/>
</dbReference>
<dbReference type="Pfam" id="PF11974">
    <property type="entry name" value="bMG3"/>
    <property type="match status" value="1"/>
</dbReference>
<dbReference type="STRING" id="290397.Adeh_2037"/>
<evidence type="ECO:0000259" key="4">
    <source>
        <dbReference type="SMART" id="SM01359"/>
    </source>
</evidence>
<dbReference type="Proteomes" id="UP000001935">
    <property type="component" value="Chromosome"/>
</dbReference>
<dbReference type="GO" id="GO:0004866">
    <property type="term" value="F:endopeptidase inhibitor activity"/>
    <property type="evidence" value="ECO:0007669"/>
    <property type="project" value="InterPro"/>
</dbReference>
<protein>
    <submittedName>
        <fullName evidence="6">Alpha-2-macroglobulin-like protein2</fullName>
    </submittedName>
</protein>
<dbReference type="InterPro" id="IPR002890">
    <property type="entry name" value="MG2"/>
</dbReference>
<dbReference type="InterPro" id="IPR021868">
    <property type="entry name" value="Alpha_2_Macroglob_MG3"/>
</dbReference>
<dbReference type="Pfam" id="PF00207">
    <property type="entry name" value="A2M"/>
    <property type="match status" value="1"/>
</dbReference>